<evidence type="ECO:0000313" key="3">
    <source>
        <dbReference type="Proteomes" id="UP000000238"/>
    </source>
</evidence>
<evidence type="ECO:0000313" key="2">
    <source>
        <dbReference type="EMBL" id="ABC29910.1"/>
    </source>
</evidence>
<dbReference type="AlphaFoldDB" id="Q2SHG4"/>
<feature type="domain" description="STAS" evidence="1">
    <location>
        <begin position="2"/>
        <end position="105"/>
    </location>
</feature>
<name>Q2SHG4_HAHCH</name>
<dbReference type="InterPro" id="IPR036513">
    <property type="entry name" value="STAS_dom_sf"/>
</dbReference>
<dbReference type="CDD" id="cd07043">
    <property type="entry name" value="STAS_anti-anti-sigma_factors"/>
    <property type="match status" value="1"/>
</dbReference>
<reference evidence="2 3" key="1">
    <citation type="journal article" date="2005" name="Nucleic Acids Res.">
        <title>Genomic blueprint of Hahella chejuensis, a marine microbe producing an algicidal agent.</title>
        <authorList>
            <person name="Jeong H."/>
            <person name="Yim J.H."/>
            <person name="Lee C."/>
            <person name="Choi S.-H."/>
            <person name="Park Y.K."/>
            <person name="Yoon S.H."/>
            <person name="Hur C.-G."/>
            <person name="Kang H.-Y."/>
            <person name="Kim D."/>
            <person name="Lee H.H."/>
            <person name="Park K.H."/>
            <person name="Park S.-H."/>
            <person name="Park H.-S."/>
            <person name="Lee H.K."/>
            <person name="Oh T.K."/>
            <person name="Kim J.F."/>
        </authorList>
    </citation>
    <scope>NUCLEOTIDE SEQUENCE [LARGE SCALE GENOMIC DNA]</scope>
    <source>
        <strain evidence="2 3">KCTC 2396</strain>
    </source>
</reference>
<dbReference type="Pfam" id="PF01740">
    <property type="entry name" value="STAS"/>
    <property type="match status" value="1"/>
</dbReference>
<accession>Q2SHG4</accession>
<dbReference type="KEGG" id="hch:HCH_03147"/>
<dbReference type="RefSeq" id="WP_011396979.1">
    <property type="nucleotide sequence ID" value="NC_007645.1"/>
</dbReference>
<evidence type="ECO:0000259" key="1">
    <source>
        <dbReference type="PROSITE" id="PS50801"/>
    </source>
</evidence>
<keyword evidence="3" id="KW-1185">Reference proteome</keyword>
<dbReference type="Gene3D" id="3.30.750.24">
    <property type="entry name" value="STAS domain"/>
    <property type="match status" value="1"/>
</dbReference>
<dbReference type="GO" id="GO:0043856">
    <property type="term" value="F:anti-sigma factor antagonist activity"/>
    <property type="evidence" value="ECO:0007669"/>
    <property type="project" value="TreeGrafter"/>
</dbReference>
<dbReference type="OrthoDB" id="278639at2"/>
<dbReference type="PANTHER" id="PTHR33495:SF15">
    <property type="entry name" value="STAS DOMAIN-CONTAINING PROTEIN"/>
    <property type="match status" value="1"/>
</dbReference>
<protein>
    <submittedName>
        <fullName evidence="2">Anti-anti-sigma regulatory factor (Antagonist of anti-sigma factor)</fullName>
    </submittedName>
</protein>
<dbReference type="EMBL" id="CP000155">
    <property type="protein sequence ID" value="ABC29910.1"/>
    <property type="molecule type" value="Genomic_DNA"/>
</dbReference>
<dbReference type="STRING" id="349521.HCH_03147"/>
<dbReference type="Proteomes" id="UP000000238">
    <property type="component" value="Chromosome"/>
</dbReference>
<sequence>MSVETKSSTDGSVTISIRGQFDFGVVNQFRKAYEAHPQARSFCVDMRQTVRIDSSALGMLLNMRLYLGGNRAKIRIINCSNEIRKIFEIAKFEKSFIIESDADVL</sequence>
<dbReference type="InterPro" id="IPR002645">
    <property type="entry name" value="STAS_dom"/>
</dbReference>
<dbReference type="SUPFAM" id="SSF52091">
    <property type="entry name" value="SpoIIaa-like"/>
    <property type="match status" value="1"/>
</dbReference>
<organism evidence="2 3">
    <name type="scientific">Hahella chejuensis (strain KCTC 2396)</name>
    <dbReference type="NCBI Taxonomy" id="349521"/>
    <lineage>
        <taxon>Bacteria</taxon>
        <taxon>Pseudomonadati</taxon>
        <taxon>Pseudomonadota</taxon>
        <taxon>Gammaproteobacteria</taxon>
        <taxon>Oceanospirillales</taxon>
        <taxon>Hahellaceae</taxon>
        <taxon>Hahella</taxon>
    </lineage>
</organism>
<dbReference type="PANTHER" id="PTHR33495">
    <property type="entry name" value="ANTI-SIGMA FACTOR ANTAGONIST TM_1081-RELATED-RELATED"/>
    <property type="match status" value="1"/>
</dbReference>
<dbReference type="PROSITE" id="PS50801">
    <property type="entry name" value="STAS"/>
    <property type="match status" value="1"/>
</dbReference>
<proteinExistence type="predicted"/>
<dbReference type="HOGENOM" id="CLU_115403_9_1_6"/>
<gene>
    <name evidence="2" type="ordered locus">HCH_03147</name>
</gene>
<dbReference type="eggNOG" id="COG1366">
    <property type="taxonomic scope" value="Bacteria"/>
</dbReference>